<evidence type="ECO:0000256" key="1">
    <source>
        <dbReference type="SAM" id="Coils"/>
    </source>
</evidence>
<feature type="region of interest" description="Disordered" evidence="2">
    <location>
        <begin position="316"/>
        <end position="355"/>
    </location>
</feature>
<feature type="compositionally biased region" description="Low complexity" evidence="2">
    <location>
        <begin position="198"/>
        <end position="216"/>
    </location>
</feature>
<feature type="compositionally biased region" description="Low complexity" evidence="2">
    <location>
        <begin position="229"/>
        <end position="238"/>
    </location>
</feature>
<dbReference type="PANTHER" id="PTHR45615">
    <property type="entry name" value="MYOSIN HEAVY CHAIN, NON-MUSCLE"/>
    <property type="match status" value="1"/>
</dbReference>
<feature type="compositionally biased region" description="Low complexity" evidence="2">
    <location>
        <begin position="176"/>
        <end position="190"/>
    </location>
</feature>
<organism evidence="3 4">
    <name type="scientific">Panagrolaimus superbus</name>
    <dbReference type="NCBI Taxonomy" id="310955"/>
    <lineage>
        <taxon>Eukaryota</taxon>
        <taxon>Metazoa</taxon>
        <taxon>Ecdysozoa</taxon>
        <taxon>Nematoda</taxon>
        <taxon>Chromadorea</taxon>
        <taxon>Rhabditida</taxon>
        <taxon>Tylenchina</taxon>
        <taxon>Panagrolaimomorpha</taxon>
        <taxon>Panagrolaimoidea</taxon>
        <taxon>Panagrolaimidae</taxon>
        <taxon>Panagrolaimus</taxon>
    </lineage>
</organism>
<keyword evidence="1" id="KW-0175">Coiled coil</keyword>
<dbReference type="Proteomes" id="UP000887577">
    <property type="component" value="Unplaced"/>
</dbReference>
<feature type="region of interest" description="Disordered" evidence="2">
    <location>
        <begin position="506"/>
        <end position="530"/>
    </location>
</feature>
<feature type="compositionally biased region" description="Acidic residues" evidence="2">
    <location>
        <begin position="149"/>
        <end position="166"/>
    </location>
</feature>
<evidence type="ECO:0000313" key="3">
    <source>
        <dbReference type="Proteomes" id="UP000887577"/>
    </source>
</evidence>
<name>A0A914YAB3_9BILA</name>
<evidence type="ECO:0000313" key="4">
    <source>
        <dbReference type="WBParaSite" id="PSU_v2.g16220.t1"/>
    </source>
</evidence>
<dbReference type="WBParaSite" id="PSU_v2.g16220.t1">
    <property type="protein sequence ID" value="PSU_v2.g16220.t1"/>
    <property type="gene ID" value="PSU_v2.g16220"/>
</dbReference>
<dbReference type="GO" id="GO:0051015">
    <property type="term" value="F:actin filament binding"/>
    <property type="evidence" value="ECO:0007669"/>
    <property type="project" value="TreeGrafter"/>
</dbReference>
<sequence>MEQVKERARLCIQSYKDQLEQKDLAIDEYKQLLESLRKQLFEKSIKEIEEEPSEAMLEEKPKTSAELLNNVILEEKDREIFALEKEIRKLEDINGELSERLSATTTTTSISLEKRNIGCQTDKMIDGPIAKNINKNKTSKNREQPTFDNDFESESSSDETDDFERDEDARTPVPPISDNNPSPGNPNPEANENEGDSENGTSESESEGGTTDSGTVEDIEVVRPRKPSKSSSRSSSADNSRRRSSETITIAKPPTPSKPGPPSGRPTSTSNTITKPPLIVAGDDREQVIYGQRNEIRKLRERIGVLERKARRFMEREESIWRKKEQDPDSESASLRKENERLRRESKNLSRTLENQKHRIDDLEKAATKRTSILQSEKSVENWEEKKRYERNLAGLKKRLEEVGVREAELLERLERREKHIEQISREQQNGGGRNFDGERLQQIVRVLKTEKEGFDQREINLKQEIELWKERGRETMGRLDQSLKENRLLKARLERLSQKVEELEAVHQLSQHPHVPFPSPPKLSPPKFHISKHSIHTQTTPSSPSSPPSQPQEIIRYITIQQPISLPISSPSSRDIIQESSISQISEDKKEIQKLRKQSRLFELQIQELQEEIEESKKRYENLRESYTKVVRVDRERLRDSEKIAAISVLRDKLVAKDKEIDFQRGTVACLS</sequence>
<dbReference type="AlphaFoldDB" id="A0A914YAB3"/>
<feature type="compositionally biased region" description="Basic and acidic residues" evidence="2">
    <location>
        <begin position="334"/>
        <end position="355"/>
    </location>
</feature>
<dbReference type="GO" id="GO:0032982">
    <property type="term" value="C:myosin filament"/>
    <property type="evidence" value="ECO:0007669"/>
    <property type="project" value="TreeGrafter"/>
</dbReference>
<proteinExistence type="predicted"/>
<feature type="region of interest" description="Disordered" evidence="2">
    <location>
        <begin position="128"/>
        <end position="286"/>
    </location>
</feature>
<feature type="coiled-coil region" evidence="1">
    <location>
        <begin position="12"/>
        <end position="46"/>
    </location>
</feature>
<dbReference type="GO" id="GO:0005737">
    <property type="term" value="C:cytoplasm"/>
    <property type="evidence" value="ECO:0007669"/>
    <property type="project" value="TreeGrafter"/>
</dbReference>
<protein>
    <submittedName>
        <fullName evidence="4">Uncharacterized protein</fullName>
    </submittedName>
</protein>
<dbReference type="GO" id="GO:0016460">
    <property type="term" value="C:myosin II complex"/>
    <property type="evidence" value="ECO:0007669"/>
    <property type="project" value="TreeGrafter"/>
</dbReference>
<evidence type="ECO:0000256" key="2">
    <source>
        <dbReference type="SAM" id="MobiDB-lite"/>
    </source>
</evidence>
<dbReference type="GO" id="GO:0000146">
    <property type="term" value="F:microfilament motor activity"/>
    <property type="evidence" value="ECO:0007669"/>
    <property type="project" value="TreeGrafter"/>
</dbReference>
<feature type="coiled-coil region" evidence="1">
    <location>
        <begin position="586"/>
        <end position="627"/>
    </location>
</feature>
<reference evidence="4" key="1">
    <citation type="submission" date="2022-11" db="UniProtKB">
        <authorList>
            <consortium name="WormBaseParasite"/>
        </authorList>
    </citation>
    <scope>IDENTIFICATION</scope>
</reference>
<dbReference type="PANTHER" id="PTHR45615:SF40">
    <property type="entry name" value="MYOSIN HEAVY CHAIN, NON-MUSCLE"/>
    <property type="match status" value="1"/>
</dbReference>
<feature type="coiled-coil region" evidence="1">
    <location>
        <begin position="73"/>
        <end position="100"/>
    </location>
</feature>
<feature type="compositionally biased region" description="Basic and acidic residues" evidence="2">
    <location>
        <begin position="316"/>
        <end position="327"/>
    </location>
</feature>
<feature type="compositionally biased region" description="Pro residues" evidence="2">
    <location>
        <begin position="516"/>
        <end position="525"/>
    </location>
</feature>
<feature type="compositionally biased region" description="Pro residues" evidence="2">
    <location>
        <begin position="253"/>
        <end position="264"/>
    </location>
</feature>
<keyword evidence="3" id="KW-1185">Reference proteome</keyword>
<accession>A0A914YAB3</accession>